<dbReference type="InterPro" id="IPR036322">
    <property type="entry name" value="WD40_repeat_dom_sf"/>
</dbReference>
<dbReference type="SMART" id="SM00320">
    <property type="entry name" value="WD40"/>
    <property type="match status" value="2"/>
</dbReference>
<dbReference type="InParanoid" id="A0A0C3DJ63"/>
<dbReference type="PROSITE" id="PS50294">
    <property type="entry name" value="WD_REPEATS_REGION"/>
    <property type="match status" value="2"/>
</dbReference>
<evidence type="ECO:0000256" key="2">
    <source>
        <dbReference type="ARBA" id="ARBA00022737"/>
    </source>
</evidence>
<proteinExistence type="predicted"/>
<feature type="non-terminal residue" evidence="5">
    <location>
        <position position="1"/>
    </location>
</feature>
<dbReference type="PANTHER" id="PTHR10039:SF14">
    <property type="entry name" value="NACHT DOMAIN-CONTAINING PROTEIN"/>
    <property type="match status" value="1"/>
</dbReference>
<dbReference type="InterPro" id="IPR056884">
    <property type="entry name" value="NPHP3-like_N"/>
</dbReference>
<accession>A0A0C3DJ63</accession>
<dbReference type="AlphaFoldDB" id="A0A0C3DJ63"/>
<dbReference type="InterPro" id="IPR001680">
    <property type="entry name" value="WD40_rpt"/>
</dbReference>
<dbReference type="OrthoDB" id="674604at2759"/>
<dbReference type="Pfam" id="PF00400">
    <property type="entry name" value="WD40"/>
    <property type="match status" value="2"/>
</dbReference>
<feature type="domain" description="NACHT" evidence="4">
    <location>
        <begin position="175"/>
        <end position="323"/>
    </location>
</feature>
<dbReference type="InterPro" id="IPR015943">
    <property type="entry name" value="WD40/YVTN_repeat-like_dom_sf"/>
</dbReference>
<sequence length="911" mass="101152">IHPYAQMALSALTTASHLILSQANLDASIGELITRIKQTYERILENSSSSKINATKDVLAEIAQVVQECAQFVVKYSETKSFWSRLGKNVLSETASKVANYNLKLDRLMQELRDQALLNVQYNAQQTWENLSLDILAYAGGVGLITAKKCLDGTRTDVLNEIVDWVNNTDATAPRIYWLHGQAGKGKSAIAHTIALQAQNLGMLGSCFCFSRVRQHEGLVMKLFPTIARDLADRDLRLRPLLAEVVTNNRSLRDTTDISEQWRKLIVEPLSRMEGSSTGNVVVVIDALDESGAEVTRSAFLQVLAAYDAKLPANIRILLTSRPLVDIGEVLSTAQHVRAMSLDHINIERTMGDIRLYISARLKSLGDTFSGENLHQLAVKSDGVFEWARLACNFISHRIRVIAQKRLREIMAHAPGDGRTLLDAMYTTFLKELTSGSSDVLAMFCSVMRQLLWLKKPLPISALDFMRARFPREDDRYPVGDILQLMASLLSGTSEASTAVRPLHASFYDFLLDENRSGEFFIQKGDIHRDLTVASLSVMQAGLGFNICGLETSYVPNSEVADLEKRIEENIPPHLLYACQFWATHLEDAAFDGEVAKLVDWLVTGEQMLFWLEVLGVSKLIKEAYWALISVERWLQGQMECEKVVMLIKDGIKFVENFAGIIDKSTPHLYLSALPFSPSKSILARCLGKRFLGIAQVAVGKHDDWPTNQHVLQGHTSSVWSVAFSPDGRHIVHIVSGSHDKTIQLWDAQTGGQVGNPLQGHPSPVLSVAFSQDGRHTVSGSDDNTIQLHDAQTGDKDILEQTTKSHSITTTSLPIHFSSSSAHALKDAQNLFIDMSNVKGDPRDLVCLQKDGWIVGPSGQLLLWIPPSYHPSFFYTPWTKVVIPRGYPELDLSRMAHGPAWHKCLSAPEAT</sequence>
<dbReference type="SUPFAM" id="SSF50978">
    <property type="entry name" value="WD40 repeat-like"/>
    <property type="match status" value="1"/>
</dbReference>
<name>A0A0C3DJ63_9AGAM</name>
<dbReference type="PANTHER" id="PTHR10039">
    <property type="entry name" value="AMELOGENIN"/>
    <property type="match status" value="1"/>
</dbReference>
<dbReference type="HOGENOM" id="CLU_000288_6_0_1"/>
<dbReference type="Pfam" id="PF24883">
    <property type="entry name" value="NPHP3_N"/>
    <property type="match status" value="1"/>
</dbReference>
<reference evidence="5 6" key="1">
    <citation type="submission" date="2014-04" db="EMBL/GenBank/DDBJ databases">
        <authorList>
            <consortium name="DOE Joint Genome Institute"/>
            <person name="Kuo A."/>
            <person name="Kohler A."/>
            <person name="Nagy L.G."/>
            <person name="Floudas D."/>
            <person name="Copeland A."/>
            <person name="Barry K.W."/>
            <person name="Cichocki N."/>
            <person name="Veneault-Fourrey C."/>
            <person name="LaButti K."/>
            <person name="Lindquist E.A."/>
            <person name="Lipzen A."/>
            <person name="Lundell T."/>
            <person name="Morin E."/>
            <person name="Murat C."/>
            <person name="Sun H."/>
            <person name="Tunlid A."/>
            <person name="Henrissat B."/>
            <person name="Grigoriev I.V."/>
            <person name="Hibbett D.S."/>
            <person name="Martin F."/>
            <person name="Nordberg H.P."/>
            <person name="Cantor M.N."/>
            <person name="Hua S.X."/>
        </authorList>
    </citation>
    <scope>NUCLEOTIDE SEQUENCE [LARGE SCALE GENOMIC DNA]</scope>
    <source>
        <strain evidence="5 6">Foug A</strain>
    </source>
</reference>
<evidence type="ECO:0000259" key="4">
    <source>
        <dbReference type="PROSITE" id="PS50837"/>
    </source>
</evidence>
<evidence type="ECO:0000256" key="3">
    <source>
        <dbReference type="PROSITE-ProRule" id="PRU00221"/>
    </source>
</evidence>
<feature type="repeat" description="WD" evidence="3">
    <location>
        <begin position="758"/>
        <end position="799"/>
    </location>
</feature>
<dbReference type="SUPFAM" id="SSF52540">
    <property type="entry name" value="P-loop containing nucleoside triphosphate hydrolases"/>
    <property type="match status" value="1"/>
</dbReference>
<dbReference type="PROSITE" id="PS50082">
    <property type="entry name" value="WD_REPEATS_2"/>
    <property type="match status" value="2"/>
</dbReference>
<dbReference type="EMBL" id="KN822118">
    <property type="protein sequence ID" value="KIM56374.1"/>
    <property type="molecule type" value="Genomic_DNA"/>
</dbReference>
<reference evidence="6" key="2">
    <citation type="submission" date="2015-01" db="EMBL/GenBank/DDBJ databases">
        <title>Evolutionary Origins and Diversification of the Mycorrhizal Mutualists.</title>
        <authorList>
            <consortium name="DOE Joint Genome Institute"/>
            <consortium name="Mycorrhizal Genomics Consortium"/>
            <person name="Kohler A."/>
            <person name="Kuo A."/>
            <person name="Nagy L.G."/>
            <person name="Floudas D."/>
            <person name="Copeland A."/>
            <person name="Barry K.W."/>
            <person name="Cichocki N."/>
            <person name="Veneault-Fourrey C."/>
            <person name="LaButti K."/>
            <person name="Lindquist E.A."/>
            <person name="Lipzen A."/>
            <person name="Lundell T."/>
            <person name="Morin E."/>
            <person name="Murat C."/>
            <person name="Riley R."/>
            <person name="Ohm R."/>
            <person name="Sun H."/>
            <person name="Tunlid A."/>
            <person name="Henrissat B."/>
            <person name="Grigoriev I.V."/>
            <person name="Hibbett D.S."/>
            <person name="Martin F."/>
        </authorList>
    </citation>
    <scope>NUCLEOTIDE SEQUENCE [LARGE SCALE GENOMIC DNA]</scope>
    <source>
        <strain evidence="6">Foug A</strain>
    </source>
</reference>
<dbReference type="PROSITE" id="PS00678">
    <property type="entry name" value="WD_REPEATS_1"/>
    <property type="match status" value="1"/>
</dbReference>
<dbReference type="InterPro" id="IPR027417">
    <property type="entry name" value="P-loop_NTPase"/>
</dbReference>
<gene>
    <name evidence="5" type="ORF">SCLCIDRAFT_132829</name>
</gene>
<evidence type="ECO:0000313" key="5">
    <source>
        <dbReference type="EMBL" id="KIM56374.1"/>
    </source>
</evidence>
<keyword evidence="2" id="KW-0677">Repeat</keyword>
<evidence type="ECO:0000313" key="6">
    <source>
        <dbReference type="Proteomes" id="UP000053989"/>
    </source>
</evidence>
<dbReference type="PROSITE" id="PS50837">
    <property type="entry name" value="NACHT"/>
    <property type="match status" value="1"/>
</dbReference>
<dbReference type="InterPro" id="IPR007111">
    <property type="entry name" value="NACHT_NTPase"/>
</dbReference>
<dbReference type="STRING" id="1036808.A0A0C3DJ63"/>
<protein>
    <recommendedName>
        <fullName evidence="4">NACHT domain-containing protein</fullName>
    </recommendedName>
</protein>
<organism evidence="5 6">
    <name type="scientific">Scleroderma citrinum Foug A</name>
    <dbReference type="NCBI Taxonomy" id="1036808"/>
    <lineage>
        <taxon>Eukaryota</taxon>
        <taxon>Fungi</taxon>
        <taxon>Dikarya</taxon>
        <taxon>Basidiomycota</taxon>
        <taxon>Agaricomycotina</taxon>
        <taxon>Agaricomycetes</taxon>
        <taxon>Agaricomycetidae</taxon>
        <taxon>Boletales</taxon>
        <taxon>Sclerodermatineae</taxon>
        <taxon>Sclerodermataceae</taxon>
        <taxon>Scleroderma</taxon>
    </lineage>
</organism>
<keyword evidence="1 3" id="KW-0853">WD repeat</keyword>
<feature type="repeat" description="WD" evidence="3">
    <location>
        <begin position="712"/>
        <end position="756"/>
    </location>
</feature>
<dbReference type="Gene3D" id="3.40.50.300">
    <property type="entry name" value="P-loop containing nucleotide triphosphate hydrolases"/>
    <property type="match status" value="1"/>
</dbReference>
<dbReference type="InterPro" id="IPR019775">
    <property type="entry name" value="WD40_repeat_CS"/>
</dbReference>
<keyword evidence="6" id="KW-1185">Reference proteome</keyword>
<evidence type="ECO:0000256" key="1">
    <source>
        <dbReference type="ARBA" id="ARBA00022574"/>
    </source>
</evidence>
<dbReference type="Gene3D" id="2.130.10.10">
    <property type="entry name" value="YVTN repeat-like/Quinoprotein amine dehydrogenase"/>
    <property type="match status" value="1"/>
</dbReference>
<dbReference type="Proteomes" id="UP000053989">
    <property type="component" value="Unassembled WGS sequence"/>
</dbReference>